<organism evidence="2 3">
    <name type="scientific">Edaphochlamys debaryana</name>
    <dbReference type="NCBI Taxonomy" id="47281"/>
    <lineage>
        <taxon>Eukaryota</taxon>
        <taxon>Viridiplantae</taxon>
        <taxon>Chlorophyta</taxon>
        <taxon>core chlorophytes</taxon>
        <taxon>Chlorophyceae</taxon>
        <taxon>CS clade</taxon>
        <taxon>Chlamydomonadales</taxon>
        <taxon>Chlamydomonadales incertae sedis</taxon>
        <taxon>Edaphochlamys</taxon>
    </lineage>
</organism>
<dbReference type="AlphaFoldDB" id="A0A835XQ89"/>
<accession>A0A835XQ89</accession>
<dbReference type="EMBL" id="JAEHOE010000103">
    <property type="protein sequence ID" value="KAG2486983.1"/>
    <property type="molecule type" value="Genomic_DNA"/>
</dbReference>
<sequence>MLLTALCAAALAPGALGQTCGGATCVGPLSSLWASAQPSQPGNIKGSLVGAPQYAAGADCISGTLNSTVQANALYSINPNVVGWVNVTFPSSLYASSVGLLIMGCTAGTIQAGLNLMTSAGAAVVTSCPQDACVSPSCTAGKSYWYTCNFTSGALTMASGLAFYVQGTADKVIDAAFLSGATQPRASFTHSSFSGAAEPGTAVTLASSVSLPAQPRAPFAPNALAGSAKPRAAFPRAPFARAAEPS</sequence>
<name>A0A835XQ89_9CHLO</name>
<keyword evidence="3" id="KW-1185">Reference proteome</keyword>
<feature type="chain" id="PRO_5032610357" evidence="1">
    <location>
        <begin position="18"/>
        <end position="246"/>
    </location>
</feature>
<dbReference type="Proteomes" id="UP000612055">
    <property type="component" value="Unassembled WGS sequence"/>
</dbReference>
<protein>
    <submittedName>
        <fullName evidence="2">Uncharacterized protein</fullName>
    </submittedName>
</protein>
<reference evidence="2" key="1">
    <citation type="journal article" date="2020" name="bioRxiv">
        <title>Comparative genomics of Chlamydomonas.</title>
        <authorList>
            <person name="Craig R.J."/>
            <person name="Hasan A.R."/>
            <person name="Ness R.W."/>
            <person name="Keightley P.D."/>
        </authorList>
    </citation>
    <scope>NUCLEOTIDE SEQUENCE</scope>
    <source>
        <strain evidence="2">CCAP 11/70</strain>
    </source>
</reference>
<proteinExistence type="predicted"/>
<evidence type="ECO:0000256" key="1">
    <source>
        <dbReference type="SAM" id="SignalP"/>
    </source>
</evidence>
<gene>
    <name evidence="2" type="ORF">HYH03_014355</name>
</gene>
<evidence type="ECO:0000313" key="3">
    <source>
        <dbReference type="Proteomes" id="UP000612055"/>
    </source>
</evidence>
<feature type="signal peptide" evidence="1">
    <location>
        <begin position="1"/>
        <end position="17"/>
    </location>
</feature>
<evidence type="ECO:0000313" key="2">
    <source>
        <dbReference type="EMBL" id="KAG2486983.1"/>
    </source>
</evidence>
<comment type="caution">
    <text evidence="2">The sequence shown here is derived from an EMBL/GenBank/DDBJ whole genome shotgun (WGS) entry which is preliminary data.</text>
</comment>
<keyword evidence="1" id="KW-0732">Signal</keyword>